<evidence type="ECO:0000313" key="2">
    <source>
        <dbReference type="WBParaSite" id="Pan_g7219.t1"/>
    </source>
</evidence>
<accession>A0A7E5A0G0</accession>
<sequence>MPYPIAKLAYGLLCRLRELATTLEIGKLQIAAGDVSICPPNLQKLRTIRGECYINVTRFISLSVDICFKVGNAQPIVVEIQKDCPIHCIGGFRLYSVQLQDLTPDIMDTLFLDSKYVILKSCDNSKAFYEKVSTLMLGNVKNLDLYSYEETNFAEILQAFPYLEKLTVRSSVNDTWMSDIMKYQKCKLSELKLDNAIWRLNSVNRRIIEPVVVSSIIDELVTFLKNQQQRFTLHLRVSYWSCEDPADGQWLEQLLAGKNLYPTNRDKLPFASVVFYDGHQTTKFGVLPDRQTRSAPKRKYEQI</sequence>
<evidence type="ECO:0000313" key="1">
    <source>
        <dbReference type="Proteomes" id="UP000492821"/>
    </source>
</evidence>
<protein>
    <submittedName>
        <fullName evidence="2">FTH domain-containing protein</fullName>
    </submittedName>
</protein>
<dbReference type="Proteomes" id="UP000492821">
    <property type="component" value="Unassembled WGS sequence"/>
</dbReference>
<reference evidence="1" key="1">
    <citation type="journal article" date="2013" name="Genetics">
        <title>The draft genome and transcriptome of Panagrellus redivivus are shaped by the harsh demands of a free-living lifestyle.</title>
        <authorList>
            <person name="Srinivasan J."/>
            <person name="Dillman A.R."/>
            <person name="Macchietto M.G."/>
            <person name="Heikkinen L."/>
            <person name="Lakso M."/>
            <person name="Fracchia K.M."/>
            <person name="Antoshechkin I."/>
            <person name="Mortazavi A."/>
            <person name="Wong G."/>
            <person name="Sternberg P.W."/>
        </authorList>
    </citation>
    <scope>NUCLEOTIDE SEQUENCE [LARGE SCALE GENOMIC DNA]</scope>
    <source>
        <strain evidence="1">MT8872</strain>
    </source>
</reference>
<dbReference type="AlphaFoldDB" id="A0A7E5A0G0"/>
<name>A0A7E5A0G0_PANRE</name>
<organism evidence="1 2">
    <name type="scientific">Panagrellus redivivus</name>
    <name type="common">Microworm</name>
    <dbReference type="NCBI Taxonomy" id="6233"/>
    <lineage>
        <taxon>Eukaryota</taxon>
        <taxon>Metazoa</taxon>
        <taxon>Ecdysozoa</taxon>
        <taxon>Nematoda</taxon>
        <taxon>Chromadorea</taxon>
        <taxon>Rhabditida</taxon>
        <taxon>Tylenchina</taxon>
        <taxon>Panagrolaimomorpha</taxon>
        <taxon>Panagrolaimoidea</taxon>
        <taxon>Panagrolaimidae</taxon>
        <taxon>Panagrellus</taxon>
    </lineage>
</organism>
<keyword evidence="1" id="KW-1185">Reference proteome</keyword>
<dbReference type="WBParaSite" id="Pan_g7219.t1">
    <property type="protein sequence ID" value="Pan_g7219.t1"/>
    <property type="gene ID" value="Pan_g7219"/>
</dbReference>
<reference evidence="2" key="2">
    <citation type="submission" date="2020-10" db="UniProtKB">
        <authorList>
            <consortium name="WormBaseParasite"/>
        </authorList>
    </citation>
    <scope>IDENTIFICATION</scope>
</reference>
<proteinExistence type="predicted"/>